<gene>
    <name evidence="19" type="ORF">ACFSNC_08630</name>
</gene>
<keyword evidence="12 19" id="KW-0675">Receptor</keyword>
<sequence>MSETILSSRKRHHFEFFETGARPIDKHSIGYRSGLAALLWGSTFLCGLCLAGLSTASAQEATPDVVLDTITVEGDSSKGPDDSLVARRSEAGSKTDTPLIEIPQAVSVVTRRQMDEQAANTISEALRYTPGVLAESNGFDIRYDWIWIRGFNTYGTIWLDGLTLPGDPSNYATPSINPYALERIEVIKGPASVLYGRAVPGGLINYVSKRPQPTAHNEIEFTTTSWGGIQTSVDFTGPLTKDGEWLYRLVGQGRNFGTQIDSERDRQIMLAPSFTWSPTDQTSLTLYGYYQRDDPKNFNPRFYPAVGTLLPNPWGQIPRDLNLGDPAASQFNREFYALGYEFEHEFSETWTFRQNLRYAESSQDMFLVLVNPAFAYRPDGHTLNRVSGASDDQLSSFNVDNQLEARFGTGAFDHTVLMGFDYIRATSDRNFGNSANGVPTLDYLDPVYGTATIPYPAYTTSVLQEQEQAGFYVQDQIRYDRWMGTFGLRYDMSRIDTTNRITNAATVSNEDNRVTGRAGLTYLFDNGLAPYASYSTSFLPLLGTDINGQPYQAQTAEQYEIGVKYEPPGIRGLLTFSLFNINMENALTPAYVSGTQIGYVQTGEQRVRGFEVEGKFELTPEIDLMAAYAYTHSEVVKSNNPVELGQGMLRLPEHQASLWVNYEPTALPGLSLGAGVRGISSYQTDATYLEQLRIPGRTLVDVGVAYDFGKWRKEFEGTTARLNVSNLFDEEYVSHCLNLTGASCNYGAGRVFTASLKYSW</sequence>
<keyword evidence="13 14" id="KW-0998">Cell outer membrane</keyword>
<evidence type="ECO:0000256" key="6">
    <source>
        <dbReference type="ARBA" id="ARBA00022692"/>
    </source>
</evidence>
<evidence type="ECO:0000313" key="20">
    <source>
        <dbReference type="Proteomes" id="UP001597299"/>
    </source>
</evidence>
<dbReference type="SUPFAM" id="SSF56935">
    <property type="entry name" value="Porins"/>
    <property type="match status" value="1"/>
</dbReference>
<keyword evidence="9" id="KW-0406">Ion transport</keyword>
<protein>
    <submittedName>
        <fullName evidence="19">TonB-dependent siderophore receptor</fullName>
    </submittedName>
</protein>
<keyword evidence="5" id="KW-0410">Iron transport</keyword>
<dbReference type="Gene3D" id="2.40.170.20">
    <property type="entry name" value="TonB-dependent receptor, beta-barrel domain"/>
    <property type="match status" value="1"/>
</dbReference>
<evidence type="ECO:0000256" key="13">
    <source>
        <dbReference type="ARBA" id="ARBA00023237"/>
    </source>
</evidence>
<evidence type="ECO:0000259" key="18">
    <source>
        <dbReference type="Pfam" id="PF07715"/>
    </source>
</evidence>
<name>A0ABW4YVP9_9HYPH</name>
<organism evidence="19 20">
    <name type="scientific">Ancylobacter oerskovii</name>
    <dbReference type="NCBI Taxonomy" id="459519"/>
    <lineage>
        <taxon>Bacteria</taxon>
        <taxon>Pseudomonadati</taxon>
        <taxon>Pseudomonadota</taxon>
        <taxon>Alphaproteobacteria</taxon>
        <taxon>Hyphomicrobiales</taxon>
        <taxon>Xanthobacteraceae</taxon>
        <taxon>Ancylobacter</taxon>
    </lineage>
</organism>
<evidence type="ECO:0000256" key="15">
    <source>
        <dbReference type="RuleBase" id="RU003357"/>
    </source>
</evidence>
<evidence type="ECO:0000256" key="3">
    <source>
        <dbReference type="ARBA" id="ARBA00022448"/>
    </source>
</evidence>
<dbReference type="InterPro" id="IPR039426">
    <property type="entry name" value="TonB-dep_rcpt-like"/>
</dbReference>
<comment type="similarity">
    <text evidence="2 14 15">Belongs to the TonB-dependent receptor family.</text>
</comment>
<reference evidence="20" key="1">
    <citation type="journal article" date="2019" name="Int. J. Syst. Evol. Microbiol.">
        <title>The Global Catalogue of Microorganisms (GCM) 10K type strain sequencing project: providing services to taxonomists for standard genome sequencing and annotation.</title>
        <authorList>
            <consortium name="The Broad Institute Genomics Platform"/>
            <consortium name="The Broad Institute Genome Sequencing Center for Infectious Disease"/>
            <person name="Wu L."/>
            <person name="Ma J."/>
        </authorList>
    </citation>
    <scope>NUCLEOTIDE SEQUENCE [LARGE SCALE GENOMIC DNA]</scope>
    <source>
        <strain evidence="20">CCM 7435</strain>
    </source>
</reference>
<evidence type="ECO:0000256" key="8">
    <source>
        <dbReference type="ARBA" id="ARBA00023004"/>
    </source>
</evidence>
<dbReference type="RefSeq" id="WP_213352970.1">
    <property type="nucleotide sequence ID" value="NZ_JBHUHD010000001.1"/>
</dbReference>
<evidence type="ECO:0000256" key="16">
    <source>
        <dbReference type="SAM" id="MobiDB-lite"/>
    </source>
</evidence>
<feature type="domain" description="TonB-dependent receptor-like beta-barrel" evidence="17">
    <location>
        <begin position="278"/>
        <end position="727"/>
    </location>
</feature>
<keyword evidence="20" id="KW-1185">Reference proteome</keyword>
<feature type="region of interest" description="Disordered" evidence="16">
    <location>
        <begin position="72"/>
        <end position="92"/>
    </location>
</feature>
<dbReference type="InterPro" id="IPR000531">
    <property type="entry name" value="Beta-barrel_TonB"/>
</dbReference>
<accession>A0ABW4YVP9</accession>
<evidence type="ECO:0000259" key="17">
    <source>
        <dbReference type="Pfam" id="PF00593"/>
    </source>
</evidence>
<dbReference type="EMBL" id="JBHUHD010000001">
    <property type="protein sequence ID" value="MFD2140461.1"/>
    <property type="molecule type" value="Genomic_DNA"/>
</dbReference>
<comment type="caution">
    <text evidence="19">The sequence shown here is derived from an EMBL/GenBank/DDBJ whole genome shotgun (WGS) entry which is preliminary data.</text>
</comment>
<dbReference type="Pfam" id="PF07715">
    <property type="entry name" value="Plug"/>
    <property type="match status" value="1"/>
</dbReference>
<keyword evidence="8" id="KW-0408">Iron</keyword>
<dbReference type="CDD" id="cd01347">
    <property type="entry name" value="ligand_gated_channel"/>
    <property type="match status" value="1"/>
</dbReference>
<evidence type="ECO:0000256" key="14">
    <source>
        <dbReference type="PROSITE-ProRule" id="PRU01360"/>
    </source>
</evidence>
<keyword evidence="4 14" id="KW-1134">Transmembrane beta strand</keyword>
<keyword evidence="11 14" id="KW-0472">Membrane</keyword>
<feature type="compositionally biased region" description="Basic and acidic residues" evidence="16">
    <location>
        <begin position="75"/>
        <end position="92"/>
    </location>
</feature>
<dbReference type="InterPro" id="IPR036942">
    <property type="entry name" value="Beta-barrel_TonB_sf"/>
</dbReference>
<feature type="domain" description="TonB-dependent receptor plug" evidence="18">
    <location>
        <begin position="99"/>
        <end position="202"/>
    </location>
</feature>
<proteinExistence type="inferred from homology"/>
<dbReference type="PROSITE" id="PS52016">
    <property type="entry name" value="TONB_DEPENDENT_REC_3"/>
    <property type="match status" value="1"/>
</dbReference>
<evidence type="ECO:0000256" key="5">
    <source>
        <dbReference type="ARBA" id="ARBA00022496"/>
    </source>
</evidence>
<evidence type="ECO:0000313" key="19">
    <source>
        <dbReference type="EMBL" id="MFD2140461.1"/>
    </source>
</evidence>
<dbReference type="InterPro" id="IPR037066">
    <property type="entry name" value="Plug_dom_sf"/>
</dbReference>
<dbReference type="Pfam" id="PF00593">
    <property type="entry name" value="TonB_dep_Rec_b-barrel"/>
    <property type="match status" value="1"/>
</dbReference>
<dbReference type="InterPro" id="IPR010105">
    <property type="entry name" value="TonB_sidphr_rcpt"/>
</dbReference>
<evidence type="ECO:0000256" key="10">
    <source>
        <dbReference type="ARBA" id="ARBA00023077"/>
    </source>
</evidence>
<dbReference type="Gene3D" id="2.170.130.10">
    <property type="entry name" value="TonB-dependent receptor, plug domain"/>
    <property type="match status" value="1"/>
</dbReference>
<keyword evidence="7" id="KW-0732">Signal</keyword>
<evidence type="ECO:0000256" key="2">
    <source>
        <dbReference type="ARBA" id="ARBA00009810"/>
    </source>
</evidence>
<dbReference type="Proteomes" id="UP001597299">
    <property type="component" value="Unassembled WGS sequence"/>
</dbReference>
<dbReference type="PANTHER" id="PTHR32552">
    <property type="entry name" value="FERRICHROME IRON RECEPTOR-RELATED"/>
    <property type="match status" value="1"/>
</dbReference>
<evidence type="ECO:0000256" key="1">
    <source>
        <dbReference type="ARBA" id="ARBA00004571"/>
    </source>
</evidence>
<keyword evidence="10 15" id="KW-0798">TonB box</keyword>
<evidence type="ECO:0000256" key="4">
    <source>
        <dbReference type="ARBA" id="ARBA00022452"/>
    </source>
</evidence>
<evidence type="ECO:0000256" key="7">
    <source>
        <dbReference type="ARBA" id="ARBA00022729"/>
    </source>
</evidence>
<dbReference type="InterPro" id="IPR012910">
    <property type="entry name" value="Plug_dom"/>
</dbReference>
<comment type="subcellular location">
    <subcellularLocation>
        <location evidence="1 14">Cell outer membrane</location>
        <topology evidence="1 14">Multi-pass membrane protein</topology>
    </subcellularLocation>
</comment>
<evidence type="ECO:0000256" key="9">
    <source>
        <dbReference type="ARBA" id="ARBA00023065"/>
    </source>
</evidence>
<dbReference type="PANTHER" id="PTHR32552:SF68">
    <property type="entry name" value="FERRICHROME OUTER MEMBRANE TRANSPORTER_PHAGE RECEPTOR"/>
    <property type="match status" value="1"/>
</dbReference>
<keyword evidence="6 14" id="KW-0812">Transmembrane</keyword>
<evidence type="ECO:0000256" key="11">
    <source>
        <dbReference type="ARBA" id="ARBA00023136"/>
    </source>
</evidence>
<evidence type="ECO:0000256" key="12">
    <source>
        <dbReference type="ARBA" id="ARBA00023170"/>
    </source>
</evidence>
<keyword evidence="3 14" id="KW-0813">Transport</keyword>
<dbReference type="NCBIfam" id="TIGR01783">
    <property type="entry name" value="TonB-siderophor"/>
    <property type="match status" value="1"/>
</dbReference>